<sequence length="45" mass="5155">MDSAHGSLTDYVNDLRVRNPTMKTYPFTLIRDALKNLSTPPIDYL</sequence>
<evidence type="ECO:0000313" key="1">
    <source>
        <dbReference type="EMBL" id="ALN79442.1"/>
    </source>
</evidence>
<dbReference type="Proteomes" id="UP000060787">
    <property type="component" value="Chromosome"/>
</dbReference>
<keyword evidence="2" id="KW-1185">Reference proteome</keyword>
<dbReference type="PATRIC" id="fig|84531.8.peg.1308"/>
<organism evidence="1 2">
    <name type="scientific">Lysobacter antibioticus</name>
    <dbReference type="NCBI Taxonomy" id="84531"/>
    <lineage>
        <taxon>Bacteria</taxon>
        <taxon>Pseudomonadati</taxon>
        <taxon>Pseudomonadota</taxon>
        <taxon>Gammaproteobacteria</taxon>
        <taxon>Lysobacterales</taxon>
        <taxon>Lysobacteraceae</taxon>
        <taxon>Lysobacter</taxon>
    </lineage>
</organism>
<accession>A0A0S2F7D9</accession>
<dbReference type="EMBL" id="CP011129">
    <property type="protein sequence ID" value="ALN79442.1"/>
    <property type="molecule type" value="Genomic_DNA"/>
</dbReference>
<gene>
    <name evidence="1" type="ORF">LA76x_1284</name>
</gene>
<name>A0A0S2F7D9_LYSAN</name>
<dbReference type="KEGG" id="lab:LA76x_1284"/>
<evidence type="ECO:0000313" key="2">
    <source>
        <dbReference type="Proteomes" id="UP000060787"/>
    </source>
</evidence>
<proteinExistence type="predicted"/>
<reference evidence="1 2" key="1">
    <citation type="journal article" date="2015" name="BMC Genomics">
        <title>Comparative genomics and metabolic profiling of the genus Lysobacter.</title>
        <authorList>
            <person name="de Bruijn I."/>
            <person name="Cheng X."/>
            <person name="de Jager V."/>
            <person name="Exposito R.G."/>
            <person name="Watrous J."/>
            <person name="Patel N."/>
            <person name="Postma J."/>
            <person name="Dorrestein P.C."/>
            <person name="Kobayashi D."/>
            <person name="Raaijmakers J.M."/>
        </authorList>
    </citation>
    <scope>NUCLEOTIDE SEQUENCE [LARGE SCALE GENOMIC DNA]</scope>
    <source>
        <strain evidence="1 2">76</strain>
    </source>
</reference>
<dbReference type="AlphaFoldDB" id="A0A0S2F7D9"/>
<protein>
    <submittedName>
        <fullName evidence="1">Uncharacterized protein</fullName>
    </submittedName>
</protein>